<keyword evidence="2" id="KW-1185">Reference proteome</keyword>
<evidence type="ECO:0000313" key="2">
    <source>
        <dbReference type="Proteomes" id="UP001634007"/>
    </source>
</evidence>
<reference evidence="1 2" key="1">
    <citation type="submission" date="2024-11" db="EMBL/GenBank/DDBJ databases">
        <title>Chromosome-level genome assembly of Eucalyptus globulus Labill. provides insights into its genome evolution.</title>
        <authorList>
            <person name="Li X."/>
        </authorList>
    </citation>
    <scope>NUCLEOTIDE SEQUENCE [LARGE SCALE GENOMIC DNA]</scope>
    <source>
        <strain evidence="1">CL2024</strain>
        <tissue evidence="1">Fresh tender leaves</tissue>
    </source>
</reference>
<sequence>MNKGKPSKRNKDFVNVRTESKSPRRFAYKEKNRVCSVAWVVGNPREAIIVRDLRGLFCWNMEIVSIPLTLLFGPPSKDRPESQKAKQGWGVAQLSCRVEPGGL</sequence>
<organism evidence="1 2">
    <name type="scientific">Eucalyptus globulus</name>
    <name type="common">Tasmanian blue gum</name>
    <dbReference type="NCBI Taxonomy" id="34317"/>
    <lineage>
        <taxon>Eukaryota</taxon>
        <taxon>Viridiplantae</taxon>
        <taxon>Streptophyta</taxon>
        <taxon>Embryophyta</taxon>
        <taxon>Tracheophyta</taxon>
        <taxon>Spermatophyta</taxon>
        <taxon>Magnoliopsida</taxon>
        <taxon>eudicotyledons</taxon>
        <taxon>Gunneridae</taxon>
        <taxon>Pentapetalae</taxon>
        <taxon>rosids</taxon>
        <taxon>malvids</taxon>
        <taxon>Myrtales</taxon>
        <taxon>Myrtaceae</taxon>
        <taxon>Myrtoideae</taxon>
        <taxon>Eucalypteae</taxon>
        <taxon>Eucalyptus</taxon>
    </lineage>
</organism>
<accession>A0ABD3K087</accession>
<proteinExistence type="predicted"/>
<dbReference type="AlphaFoldDB" id="A0ABD3K087"/>
<protein>
    <submittedName>
        <fullName evidence="1">Uncharacterized protein</fullName>
    </submittedName>
</protein>
<dbReference type="EMBL" id="JBJKBG010000007">
    <property type="protein sequence ID" value="KAL3731107.1"/>
    <property type="molecule type" value="Genomic_DNA"/>
</dbReference>
<name>A0ABD3K087_EUCGL</name>
<comment type="caution">
    <text evidence="1">The sequence shown here is derived from an EMBL/GenBank/DDBJ whole genome shotgun (WGS) entry which is preliminary data.</text>
</comment>
<dbReference type="Proteomes" id="UP001634007">
    <property type="component" value="Unassembled WGS sequence"/>
</dbReference>
<gene>
    <name evidence="1" type="ORF">ACJRO7_028044</name>
</gene>
<evidence type="ECO:0000313" key="1">
    <source>
        <dbReference type="EMBL" id="KAL3731107.1"/>
    </source>
</evidence>